<evidence type="ECO:0000313" key="3">
    <source>
        <dbReference type="Proteomes" id="UP000828924"/>
    </source>
</evidence>
<dbReference type="InterPro" id="IPR006121">
    <property type="entry name" value="HMA_dom"/>
</dbReference>
<dbReference type="PROSITE" id="PS51257">
    <property type="entry name" value="PROKAR_LIPOPROTEIN"/>
    <property type="match status" value="1"/>
</dbReference>
<protein>
    <submittedName>
        <fullName evidence="2">Heavy-metal-associated domain-containing protein</fullName>
    </submittedName>
</protein>
<accession>A0ABY3WUW4</accession>
<evidence type="ECO:0000313" key="2">
    <source>
        <dbReference type="EMBL" id="UNM15249.1"/>
    </source>
</evidence>
<dbReference type="Proteomes" id="UP000828924">
    <property type="component" value="Chromosome"/>
</dbReference>
<dbReference type="RefSeq" id="WP_242336588.1">
    <property type="nucleotide sequence ID" value="NZ_CP071872.1"/>
</dbReference>
<feature type="domain" description="HMA" evidence="1">
    <location>
        <begin position="36"/>
        <end position="101"/>
    </location>
</feature>
<proteinExistence type="predicted"/>
<gene>
    <name evidence="2" type="ORF">J4032_30680</name>
</gene>
<reference evidence="2 3" key="1">
    <citation type="submission" date="2021-03" db="EMBL/GenBank/DDBJ databases">
        <title>Complete genome of Streptomyces formicae strain 1H-GS9 (DSM 100524).</title>
        <authorList>
            <person name="Atanasov K.E."/>
            <person name="Altabella T."/>
            <person name="Ferrer A."/>
        </authorList>
    </citation>
    <scope>NUCLEOTIDE SEQUENCE [LARGE SCALE GENOMIC DNA]</scope>
    <source>
        <strain evidence="2 3">1H-GS9</strain>
    </source>
</reference>
<dbReference type="CDD" id="cd00371">
    <property type="entry name" value="HMA"/>
    <property type="match status" value="1"/>
</dbReference>
<keyword evidence="3" id="KW-1185">Reference proteome</keyword>
<organism evidence="2 3">
    <name type="scientific">Streptomyces formicae</name>
    <dbReference type="NCBI Taxonomy" id="1616117"/>
    <lineage>
        <taxon>Bacteria</taxon>
        <taxon>Bacillati</taxon>
        <taxon>Actinomycetota</taxon>
        <taxon>Actinomycetes</taxon>
        <taxon>Kitasatosporales</taxon>
        <taxon>Streptomycetaceae</taxon>
        <taxon>Streptomyces</taxon>
    </lineage>
</organism>
<name>A0ABY3WUW4_9ACTN</name>
<evidence type="ECO:0000259" key="1">
    <source>
        <dbReference type="PROSITE" id="PS50846"/>
    </source>
</evidence>
<dbReference type="EMBL" id="CP071872">
    <property type="protein sequence ID" value="UNM15249.1"/>
    <property type="molecule type" value="Genomic_DNA"/>
</dbReference>
<dbReference type="PROSITE" id="PS50846">
    <property type="entry name" value="HMA_2"/>
    <property type="match status" value="1"/>
</dbReference>
<sequence>MTAETKTEIPQATGSCCSASGSCHGGGAADVQLGGITAVYEVKGMTCGHCEGAVSSEIAAIAGVTSVTAVAATGQVTVVSDAPLDEAAVRAAVDEAGYELVDRA</sequence>
<dbReference type="Pfam" id="PF00403">
    <property type="entry name" value="HMA"/>
    <property type="match status" value="1"/>
</dbReference>